<dbReference type="EMBL" id="JAIZAY010000017">
    <property type="protein sequence ID" value="KAJ8025869.1"/>
    <property type="molecule type" value="Genomic_DNA"/>
</dbReference>
<name>A0A9Q0YNW7_HOLLE</name>
<dbReference type="Proteomes" id="UP001152320">
    <property type="component" value="Chromosome 17"/>
</dbReference>
<sequence>MSCFYLFPTEAFGSFGGAAPSSYATGFFWTKVQTTQRSDEIVRCEIEKLTQDLTRKSLFEPWKSKTTSEEQRLRLFSKTRKTGFAIFHHEKKITQLSLTTHQNTTERIPDQESQLMDNIIIQDVPFERHTMVTGTDTSTHTVNLAP</sequence>
<keyword evidence="2" id="KW-1185">Reference proteome</keyword>
<gene>
    <name evidence="1" type="ORF">HOLleu_33548</name>
</gene>
<reference evidence="1" key="1">
    <citation type="submission" date="2021-10" db="EMBL/GenBank/DDBJ databases">
        <title>Tropical sea cucumber genome reveals ecological adaptation and Cuvierian tubules defense mechanism.</title>
        <authorList>
            <person name="Chen T."/>
        </authorList>
    </citation>
    <scope>NUCLEOTIDE SEQUENCE</scope>
    <source>
        <strain evidence="1">Nanhai2018</strain>
        <tissue evidence="1">Muscle</tissue>
    </source>
</reference>
<proteinExistence type="predicted"/>
<dbReference type="AlphaFoldDB" id="A0A9Q0YNW7"/>
<evidence type="ECO:0000313" key="2">
    <source>
        <dbReference type="Proteomes" id="UP001152320"/>
    </source>
</evidence>
<accession>A0A9Q0YNW7</accession>
<organism evidence="1 2">
    <name type="scientific">Holothuria leucospilota</name>
    <name type="common">Black long sea cucumber</name>
    <name type="synonym">Mertensiothuria leucospilota</name>
    <dbReference type="NCBI Taxonomy" id="206669"/>
    <lineage>
        <taxon>Eukaryota</taxon>
        <taxon>Metazoa</taxon>
        <taxon>Echinodermata</taxon>
        <taxon>Eleutherozoa</taxon>
        <taxon>Echinozoa</taxon>
        <taxon>Holothuroidea</taxon>
        <taxon>Aspidochirotacea</taxon>
        <taxon>Aspidochirotida</taxon>
        <taxon>Holothuriidae</taxon>
        <taxon>Holothuria</taxon>
    </lineage>
</organism>
<comment type="caution">
    <text evidence="1">The sequence shown here is derived from an EMBL/GenBank/DDBJ whole genome shotgun (WGS) entry which is preliminary data.</text>
</comment>
<evidence type="ECO:0000313" key="1">
    <source>
        <dbReference type="EMBL" id="KAJ8025869.1"/>
    </source>
</evidence>
<protein>
    <submittedName>
        <fullName evidence="1">Uncharacterized protein</fullName>
    </submittedName>
</protein>